<dbReference type="Pfam" id="PF00550">
    <property type="entry name" value="PP-binding"/>
    <property type="match status" value="1"/>
</dbReference>
<organism evidence="16 17">
    <name type="scientific">Brassica cretica</name>
    <name type="common">Mustard</name>
    <dbReference type="NCBI Taxonomy" id="69181"/>
    <lineage>
        <taxon>Eukaryota</taxon>
        <taxon>Viridiplantae</taxon>
        <taxon>Streptophyta</taxon>
        <taxon>Embryophyta</taxon>
        <taxon>Tracheophyta</taxon>
        <taxon>Spermatophyta</taxon>
        <taxon>Magnoliopsida</taxon>
        <taxon>eudicotyledons</taxon>
        <taxon>Gunneridae</taxon>
        <taxon>Pentapetalae</taxon>
        <taxon>rosids</taxon>
        <taxon>malvids</taxon>
        <taxon>Brassicales</taxon>
        <taxon>Brassicaceae</taxon>
        <taxon>Brassiceae</taxon>
        <taxon>Brassica</taxon>
    </lineage>
</organism>
<evidence type="ECO:0000313" key="16">
    <source>
        <dbReference type="EMBL" id="KAF3493170.1"/>
    </source>
</evidence>
<evidence type="ECO:0000256" key="8">
    <source>
        <dbReference type="ARBA" id="ARBA00022553"/>
    </source>
</evidence>
<evidence type="ECO:0000256" key="3">
    <source>
        <dbReference type="ARBA" id="ARBA00005194"/>
    </source>
</evidence>
<evidence type="ECO:0000256" key="13">
    <source>
        <dbReference type="ARBA" id="ARBA00023160"/>
    </source>
</evidence>
<keyword evidence="9" id="KW-0934">Plastid</keyword>
<sequence>MTRGARATVMNFRREWFIPESFRREGFMGLNYFMFFFLDFCVNSPINPRYGCSKKFTAENRYSSGNGVVSVSSALEQKDSSSCTGGCVRSVYWLNLPPSMASLSTTSLSFKAPSIQSTRIYQVLHKASSFKSISFGRFQSSKRLRLQISCAAKPETVQKVGDIVREQLALSTDTALTAESKFSALGADSLDTVEIVMALEEKFDISVEETDAQNITTIQEAADLIEDLVQKKPAAQGS</sequence>
<dbReference type="EMBL" id="QGKV02002055">
    <property type="protein sequence ID" value="KAF3493170.1"/>
    <property type="molecule type" value="Genomic_DNA"/>
</dbReference>
<dbReference type="SMART" id="SM00823">
    <property type="entry name" value="PKS_PP"/>
    <property type="match status" value="1"/>
</dbReference>
<keyword evidence="10" id="KW-0276">Fatty acid metabolism</keyword>
<keyword evidence="5 14" id="KW-0596">Phosphopantetheine</keyword>
<keyword evidence="12" id="KW-0443">Lipid metabolism</keyword>
<reference evidence="16 17" key="1">
    <citation type="journal article" date="2020" name="BMC Genomics">
        <title>Intraspecific diversification of the crop wild relative Brassica cretica Lam. using demographic model selection.</title>
        <authorList>
            <person name="Kioukis A."/>
            <person name="Michalopoulou V.A."/>
            <person name="Briers L."/>
            <person name="Pirintsos S."/>
            <person name="Studholme D.J."/>
            <person name="Pavlidis P."/>
            <person name="Sarris P.F."/>
        </authorList>
    </citation>
    <scope>NUCLEOTIDE SEQUENCE [LARGE SCALE GENOMIC DNA]</scope>
    <source>
        <strain evidence="17">cv. PFS-1207/04</strain>
    </source>
</reference>
<comment type="subcellular location">
    <subcellularLocation>
        <location evidence="2">Plastid</location>
        <location evidence="2">Chloroplast</location>
    </subcellularLocation>
</comment>
<dbReference type="InterPro" id="IPR006162">
    <property type="entry name" value="Ppantetheine_attach_site"/>
</dbReference>
<gene>
    <name evidence="16" type="ORF">DY000_02054276</name>
</gene>
<comment type="caution">
    <text evidence="16">The sequence shown here is derived from an EMBL/GenBank/DDBJ whole genome shotgun (WGS) entry which is preliminary data.</text>
</comment>
<evidence type="ECO:0000256" key="6">
    <source>
        <dbReference type="ARBA" id="ARBA00022516"/>
    </source>
</evidence>
<keyword evidence="11" id="KW-0809">Transit peptide</keyword>
<feature type="domain" description="Carrier" evidence="15">
    <location>
        <begin position="154"/>
        <end position="229"/>
    </location>
</feature>
<evidence type="ECO:0000256" key="11">
    <source>
        <dbReference type="ARBA" id="ARBA00022946"/>
    </source>
</evidence>
<dbReference type="Proteomes" id="UP000266723">
    <property type="component" value="Unassembled WGS sequence"/>
</dbReference>
<dbReference type="SUPFAM" id="SSF47336">
    <property type="entry name" value="ACP-like"/>
    <property type="match status" value="1"/>
</dbReference>
<keyword evidence="8" id="KW-0597">Phosphoprotein</keyword>
<dbReference type="PANTHER" id="PTHR46153:SF11">
    <property type="entry name" value="ACYL CARRIER PROTEIN 4, CHLOROPLASTIC"/>
    <property type="match status" value="1"/>
</dbReference>
<dbReference type="HAMAP" id="MF_01217">
    <property type="entry name" value="Acyl_carrier"/>
    <property type="match status" value="1"/>
</dbReference>
<evidence type="ECO:0000256" key="2">
    <source>
        <dbReference type="ARBA" id="ARBA00004229"/>
    </source>
</evidence>
<dbReference type="InterPro" id="IPR020806">
    <property type="entry name" value="PKS_PP-bd"/>
</dbReference>
<keyword evidence="6 14" id="KW-0444">Lipid biosynthesis</keyword>
<name>A0ABQ7A663_BRACR</name>
<dbReference type="PANTHER" id="PTHR46153">
    <property type="entry name" value="ACYL CARRIER PROTEIN"/>
    <property type="match status" value="1"/>
</dbReference>
<proteinExistence type="inferred from homology"/>
<dbReference type="PROSITE" id="PS50075">
    <property type="entry name" value="CARRIER"/>
    <property type="match status" value="1"/>
</dbReference>
<evidence type="ECO:0000256" key="9">
    <source>
        <dbReference type="ARBA" id="ARBA00022640"/>
    </source>
</evidence>
<evidence type="ECO:0000256" key="4">
    <source>
        <dbReference type="ARBA" id="ARBA00010930"/>
    </source>
</evidence>
<evidence type="ECO:0000256" key="10">
    <source>
        <dbReference type="ARBA" id="ARBA00022832"/>
    </source>
</evidence>
<comment type="function">
    <text evidence="1 14">Carrier of the growing fatty acid chain in fatty acid biosynthesis.</text>
</comment>
<protein>
    <recommendedName>
        <fullName evidence="14">Acyl carrier protein</fullName>
    </recommendedName>
</protein>
<dbReference type="PROSITE" id="PS00012">
    <property type="entry name" value="PHOSPHOPANTETHEINE"/>
    <property type="match status" value="1"/>
</dbReference>
<keyword evidence="13 14" id="KW-0275">Fatty acid biosynthesis</keyword>
<evidence type="ECO:0000259" key="15">
    <source>
        <dbReference type="PROSITE" id="PS50075"/>
    </source>
</evidence>
<comment type="similarity">
    <text evidence="4">Belongs to the acyl carrier protein (ACP) family.</text>
</comment>
<dbReference type="InterPro" id="IPR009081">
    <property type="entry name" value="PP-bd_ACP"/>
</dbReference>
<evidence type="ECO:0000256" key="12">
    <source>
        <dbReference type="ARBA" id="ARBA00023098"/>
    </source>
</evidence>
<keyword evidence="7" id="KW-0150">Chloroplast</keyword>
<dbReference type="InterPro" id="IPR044813">
    <property type="entry name" value="ACP_chloroplastic"/>
</dbReference>
<evidence type="ECO:0000256" key="1">
    <source>
        <dbReference type="ARBA" id="ARBA00003180"/>
    </source>
</evidence>
<accession>A0ABQ7A663</accession>
<dbReference type="NCBIfam" id="TIGR00517">
    <property type="entry name" value="acyl_carrier"/>
    <property type="match status" value="1"/>
</dbReference>
<evidence type="ECO:0000256" key="14">
    <source>
        <dbReference type="RuleBase" id="RU000722"/>
    </source>
</evidence>
<dbReference type="InterPro" id="IPR003231">
    <property type="entry name" value="ACP"/>
</dbReference>
<evidence type="ECO:0000256" key="5">
    <source>
        <dbReference type="ARBA" id="ARBA00022450"/>
    </source>
</evidence>
<dbReference type="InterPro" id="IPR036736">
    <property type="entry name" value="ACP-like_sf"/>
</dbReference>
<comment type="pathway">
    <text evidence="3">Lipid metabolism; fatty acid biosynthesis.</text>
</comment>
<evidence type="ECO:0000313" key="17">
    <source>
        <dbReference type="Proteomes" id="UP000266723"/>
    </source>
</evidence>
<keyword evidence="17" id="KW-1185">Reference proteome</keyword>
<dbReference type="Gene3D" id="1.10.1200.10">
    <property type="entry name" value="ACP-like"/>
    <property type="match status" value="1"/>
</dbReference>
<evidence type="ECO:0000256" key="7">
    <source>
        <dbReference type="ARBA" id="ARBA00022528"/>
    </source>
</evidence>